<name>A0A072VQF4_MEDTR</name>
<organism evidence="1 3">
    <name type="scientific">Medicago truncatula</name>
    <name type="common">Barrel medic</name>
    <name type="synonym">Medicago tribuloides</name>
    <dbReference type="NCBI Taxonomy" id="3880"/>
    <lineage>
        <taxon>Eukaryota</taxon>
        <taxon>Viridiplantae</taxon>
        <taxon>Streptophyta</taxon>
        <taxon>Embryophyta</taxon>
        <taxon>Tracheophyta</taxon>
        <taxon>Spermatophyta</taxon>
        <taxon>Magnoliopsida</taxon>
        <taxon>eudicotyledons</taxon>
        <taxon>Gunneridae</taxon>
        <taxon>Pentapetalae</taxon>
        <taxon>rosids</taxon>
        <taxon>fabids</taxon>
        <taxon>Fabales</taxon>
        <taxon>Fabaceae</taxon>
        <taxon>Papilionoideae</taxon>
        <taxon>50 kb inversion clade</taxon>
        <taxon>NPAAA clade</taxon>
        <taxon>Hologalegina</taxon>
        <taxon>IRL clade</taxon>
        <taxon>Trifolieae</taxon>
        <taxon>Medicago</taxon>
    </lineage>
</organism>
<accession>A0A072VQF4</accession>
<proteinExistence type="predicted"/>
<dbReference type="HOGENOM" id="CLU_1878481_0_0_1"/>
<keyword evidence="3" id="KW-1185">Reference proteome</keyword>
<evidence type="ECO:0000313" key="2">
    <source>
        <dbReference type="EnsemblPlants" id="KEH43871"/>
    </source>
</evidence>
<reference evidence="1 3" key="2">
    <citation type="journal article" date="2014" name="BMC Genomics">
        <title>An improved genome release (version Mt4.0) for the model legume Medicago truncatula.</title>
        <authorList>
            <person name="Tang H."/>
            <person name="Krishnakumar V."/>
            <person name="Bidwell S."/>
            <person name="Rosen B."/>
            <person name="Chan A."/>
            <person name="Zhou S."/>
            <person name="Gentzbittel L."/>
            <person name="Childs K.L."/>
            <person name="Yandell M."/>
            <person name="Gundlach H."/>
            <person name="Mayer K.F."/>
            <person name="Schwartz D.C."/>
            <person name="Town C.D."/>
        </authorList>
    </citation>
    <scope>GENOME REANNOTATION</scope>
    <source>
        <strain evidence="1">A17</strain>
        <strain evidence="2 3">cv. Jemalong A17</strain>
    </source>
</reference>
<dbReference type="EMBL" id="CM001217">
    <property type="protein sequence ID" value="KEH43871.1"/>
    <property type="molecule type" value="Genomic_DNA"/>
</dbReference>
<reference evidence="2" key="3">
    <citation type="submission" date="2015-04" db="UniProtKB">
        <authorList>
            <consortium name="EnsemblPlants"/>
        </authorList>
    </citation>
    <scope>IDENTIFICATION</scope>
    <source>
        <strain evidence="2">cv. Jemalong A17</strain>
    </source>
</reference>
<dbReference type="EnsemblPlants" id="KEH43871">
    <property type="protein sequence ID" value="KEH43871"/>
    <property type="gene ID" value="MTR_1g103650"/>
</dbReference>
<gene>
    <name evidence="1" type="ordered locus">MTR_1g103650</name>
</gene>
<reference evidence="1 3" key="1">
    <citation type="journal article" date="2011" name="Nature">
        <title>The Medicago genome provides insight into the evolution of rhizobial symbioses.</title>
        <authorList>
            <person name="Young N.D."/>
            <person name="Debelle F."/>
            <person name="Oldroyd G.E."/>
            <person name="Geurts R."/>
            <person name="Cannon S.B."/>
            <person name="Udvardi M.K."/>
            <person name="Benedito V.A."/>
            <person name="Mayer K.F."/>
            <person name="Gouzy J."/>
            <person name="Schoof H."/>
            <person name="Van de Peer Y."/>
            <person name="Proost S."/>
            <person name="Cook D.R."/>
            <person name="Meyers B.C."/>
            <person name="Spannagl M."/>
            <person name="Cheung F."/>
            <person name="De Mita S."/>
            <person name="Krishnakumar V."/>
            <person name="Gundlach H."/>
            <person name="Zhou S."/>
            <person name="Mudge J."/>
            <person name="Bharti A.K."/>
            <person name="Murray J.D."/>
            <person name="Naoumkina M.A."/>
            <person name="Rosen B."/>
            <person name="Silverstein K.A."/>
            <person name="Tang H."/>
            <person name="Rombauts S."/>
            <person name="Zhao P.X."/>
            <person name="Zhou P."/>
            <person name="Barbe V."/>
            <person name="Bardou P."/>
            <person name="Bechner M."/>
            <person name="Bellec A."/>
            <person name="Berger A."/>
            <person name="Berges H."/>
            <person name="Bidwell S."/>
            <person name="Bisseling T."/>
            <person name="Choisne N."/>
            <person name="Couloux A."/>
            <person name="Denny R."/>
            <person name="Deshpande S."/>
            <person name="Dai X."/>
            <person name="Doyle J.J."/>
            <person name="Dudez A.M."/>
            <person name="Farmer A.D."/>
            <person name="Fouteau S."/>
            <person name="Franken C."/>
            <person name="Gibelin C."/>
            <person name="Gish J."/>
            <person name="Goldstein S."/>
            <person name="Gonzalez A.J."/>
            <person name="Green P.J."/>
            <person name="Hallab A."/>
            <person name="Hartog M."/>
            <person name="Hua A."/>
            <person name="Humphray S.J."/>
            <person name="Jeong D.H."/>
            <person name="Jing Y."/>
            <person name="Jocker A."/>
            <person name="Kenton S.M."/>
            <person name="Kim D.J."/>
            <person name="Klee K."/>
            <person name="Lai H."/>
            <person name="Lang C."/>
            <person name="Lin S."/>
            <person name="Macmil S.L."/>
            <person name="Magdelenat G."/>
            <person name="Matthews L."/>
            <person name="McCorrison J."/>
            <person name="Monaghan E.L."/>
            <person name="Mun J.H."/>
            <person name="Najar F.Z."/>
            <person name="Nicholson C."/>
            <person name="Noirot C."/>
            <person name="O'Bleness M."/>
            <person name="Paule C.R."/>
            <person name="Poulain J."/>
            <person name="Prion F."/>
            <person name="Qin B."/>
            <person name="Qu C."/>
            <person name="Retzel E.F."/>
            <person name="Riddle C."/>
            <person name="Sallet E."/>
            <person name="Samain S."/>
            <person name="Samson N."/>
            <person name="Sanders I."/>
            <person name="Saurat O."/>
            <person name="Scarpelli C."/>
            <person name="Schiex T."/>
            <person name="Segurens B."/>
            <person name="Severin A.J."/>
            <person name="Sherrier D.J."/>
            <person name="Shi R."/>
            <person name="Sims S."/>
            <person name="Singer S.R."/>
            <person name="Sinharoy S."/>
            <person name="Sterck L."/>
            <person name="Viollet A."/>
            <person name="Wang B.B."/>
            <person name="Wang K."/>
            <person name="Wang M."/>
            <person name="Wang X."/>
            <person name="Warfsmann J."/>
            <person name="Weissenbach J."/>
            <person name="White D.D."/>
            <person name="White J.D."/>
            <person name="Wiley G.B."/>
            <person name="Wincker P."/>
            <person name="Xing Y."/>
            <person name="Yang L."/>
            <person name="Yao Z."/>
            <person name="Ying F."/>
            <person name="Zhai J."/>
            <person name="Zhou L."/>
            <person name="Zuber A."/>
            <person name="Denarie J."/>
            <person name="Dixon R.A."/>
            <person name="May G.D."/>
            <person name="Schwartz D.C."/>
            <person name="Rogers J."/>
            <person name="Quetier F."/>
            <person name="Town C.D."/>
            <person name="Roe B.A."/>
        </authorList>
    </citation>
    <scope>NUCLEOTIDE SEQUENCE [LARGE SCALE GENOMIC DNA]</scope>
    <source>
        <strain evidence="1">A17</strain>
        <strain evidence="2 3">cv. Jemalong A17</strain>
    </source>
</reference>
<evidence type="ECO:0000313" key="1">
    <source>
        <dbReference type="EMBL" id="KEH43871.1"/>
    </source>
</evidence>
<dbReference type="AlphaFoldDB" id="A0A072VQF4"/>
<protein>
    <recommendedName>
        <fullName evidence="4">RNase H type-1 domain-containing protein</fullName>
    </recommendedName>
</protein>
<sequence>MGISLIHTNTCIRYFVDVYPKNNEGHRSDLQALKAFNIVGNLGHCPKVIEVIWSLFPMGWVKINNDGAARVSQWHASIGEIFRNHDGDMLGGFCSYTSIQYSLLAEPVAATAMREIETSKGKKPKFCFLQCSSSFL</sequence>
<dbReference type="Proteomes" id="UP000002051">
    <property type="component" value="Unassembled WGS sequence"/>
</dbReference>
<evidence type="ECO:0008006" key="4">
    <source>
        <dbReference type="Google" id="ProtNLM"/>
    </source>
</evidence>
<evidence type="ECO:0000313" key="3">
    <source>
        <dbReference type="Proteomes" id="UP000002051"/>
    </source>
</evidence>